<comment type="caution">
    <text evidence="1">The sequence shown here is derived from an EMBL/GenBank/DDBJ whole genome shotgun (WGS) entry which is preliminary data.</text>
</comment>
<sequence>MTALFDATLALARELGGLYDGKVSSGSTTTLLVDENLRAKAGSLLYGTVWIRTGNLAGVSLPVSKHAAGKLTIPQQGKSPGIGDLYAVIPPRFPFNWLVQAVNDALLSAGEFTQSYFDASLVTVAEQQEYTLPAGVVDLV</sequence>
<dbReference type="AlphaFoldDB" id="X0W4N8"/>
<proteinExistence type="predicted"/>
<protein>
    <submittedName>
        <fullName evidence="1">Uncharacterized protein</fullName>
    </submittedName>
</protein>
<dbReference type="EMBL" id="BARS01024421">
    <property type="protein sequence ID" value="GAG07676.1"/>
    <property type="molecule type" value="Genomic_DNA"/>
</dbReference>
<name>X0W4N8_9ZZZZ</name>
<organism evidence="1">
    <name type="scientific">marine sediment metagenome</name>
    <dbReference type="NCBI Taxonomy" id="412755"/>
    <lineage>
        <taxon>unclassified sequences</taxon>
        <taxon>metagenomes</taxon>
        <taxon>ecological metagenomes</taxon>
    </lineage>
</organism>
<accession>X0W4N8</accession>
<gene>
    <name evidence="1" type="ORF">S01H1_38767</name>
</gene>
<reference evidence="1" key="1">
    <citation type="journal article" date="2014" name="Front. Microbiol.">
        <title>High frequency of phylogenetically diverse reductive dehalogenase-homologous genes in deep subseafloor sedimentary metagenomes.</title>
        <authorList>
            <person name="Kawai M."/>
            <person name="Futagami T."/>
            <person name="Toyoda A."/>
            <person name="Takaki Y."/>
            <person name="Nishi S."/>
            <person name="Hori S."/>
            <person name="Arai W."/>
            <person name="Tsubouchi T."/>
            <person name="Morono Y."/>
            <person name="Uchiyama I."/>
            <person name="Ito T."/>
            <person name="Fujiyama A."/>
            <person name="Inagaki F."/>
            <person name="Takami H."/>
        </authorList>
    </citation>
    <scope>NUCLEOTIDE SEQUENCE</scope>
    <source>
        <strain evidence="1">Expedition CK06-06</strain>
    </source>
</reference>
<feature type="non-terminal residue" evidence="1">
    <location>
        <position position="140"/>
    </location>
</feature>
<evidence type="ECO:0000313" key="1">
    <source>
        <dbReference type="EMBL" id="GAG07676.1"/>
    </source>
</evidence>